<organism evidence="1 2">
    <name type="scientific">Pleurotus eryngii</name>
    <name type="common">Boletus of the steppes</name>
    <dbReference type="NCBI Taxonomy" id="5323"/>
    <lineage>
        <taxon>Eukaryota</taxon>
        <taxon>Fungi</taxon>
        <taxon>Dikarya</taxon>
        <taxon>Basidiomycota</taxon>
        <taxon>Agaricomycotina</taxon>
        <taxon>Agaricomycetes</taxon>
        <taxon>Agaricomycetidae</taxon>
        <taxon>Agaricales</taxon>
        <taxon>Pleurotineae</taxon>
        <taxon>Pleurotaceae</taxon>
        <taxon>Pleurotus</taxon>
    </lineage>
</organism>
<reference evidence="1" key="1">
    <citation type="submission" date="2020-11" db="EMBL/GenBank/DDBJ databases">
        <authorList>
            <consortium name="DOE Joint Genome Institute"/>
            <person name="Ahrendt S."/>
            <person name="Riley R."/>
            <person name="Andreopoulos W."/>
            <person name="Labutti K."/>
            <person name="Pangilinan J."/>
            <person name="Ruiz-Duenas F.J."/>
            <person name="Barrasa J.M."/>
            <person name="Sanchez-Garcia M."/>
            <person name="Camarero S."/>
            <person name="Miyauchi S."/>
            <person name="Serrano A."/>
            <person name="Linde D."/>
            <person name="Babiker R."/>
            <person name="Drula E."/>
            <person name="Ayuso-Fernandez I."/>
            <person name="Pacheco R."/>
            <person name="Padilla G."/>
            <person name="Ferreira P."/>
            <person name="Barriuso J."/>
            <person name="Kellner H."/>
            <person name="Castanera R."/>
            <person name="Alfaro M."/>
            <person name="Ramirez L."/>
            <person name="Pisabarro A.G."/>
            <person name="Kuo A."/>
            <person name="Tritt A."/>
            <person name="Lipzen A."/>
            <person name="He G."/>
            <person name="Yan M."/>
            <person name="Ng V."/>
            <person name="Cullen D."/>
            <person name="Martin F."/>
            <person name="Rosso M.-N."/>
            <person name="Henrissat B."/>
            <person name="Hibbett D."/>
            <person name="Martinez A.T."/>
            <person name="Grigoriev I.V."/>
        </authorList>
    </citation>
    <scope>NUCLEOTIDE SEQUENCE</scope>
    <source>
        <strain evidence="1">ATCC 90797</strain>
    </source>
</reference>
<sequence length="182" mass="19222">MGSLSKRKSSQLVPPPLHSQAVFSPAVTHSHSMTTQKPLETAVLNISEATSSDAPVTNTPQSAMNPSMAVTSAPHMQMGHPLNASIPTTKGDPAPLLLGAVTPSVETSPPIPPDTNKGKEKEILLPTMSSLESLPHVTSYPDSGHCRSVIQLTQAYVTHVCQSIQARSEGCLPSFHLSHSFS</sequence>
<comment type="caution">
    <text evidence="1">The sequence shown here is derived from an EMBL/GenBank/DDBJ whole genome shotgun (WGS) entry which is preliminary data.</text>
</comment>
<accession>A0A9P6D7Y2</accession>
<gene>
    <name evidence="1" type="ORF">BDN71DRAFT_1514310</name>
</gene>
<evidence type="ECO:0000313" key="1">
    <source>
        <dbReference type="EMBL" id="KAF9487089.1"/>
    </source>
</evidence>
<dbReference type="Proteomes" id="UP000807025">
    <property type="component" value="Unassembled WGS sequence"/>
</dbReference>
<dbReference type="AlphaFoldDB" id="A0A9P6D7Y2"/>
<dbReference type="EMBL" id="MU154823">
    <property type="protein sequence ID" value="KAF9487089.1"/>
    <property type="molecule type" value="Genomic_DNA"/>
</dbReference>
<name>A0A9P6D7Y2_PLEER</name>
<evidence type="ECO:0000313" key="2">
    <source>
        <dbReference type="Proteomes" id="UP000807025"/>
    </source>
</evidence>
<proteinExistence type="predicted"/>
<keyword evidence="2" id="KW-1185">Reference proteome</keyword>
<protein>
    <submittedName>
        <fullName evidence="1">Uncharacterized protein</fullName>
    </submittedName>
</protein>